<feature type="domain" description="SsuA/THI5-like" evidence="6">
    <location>
        <begin position="116"/>
        <end position="323"/>
    </location>
</feature>
<dbReference type="SUPFAM" id="SSF53850">
    <property type="entry name" value="Periplasmic binding protein-like II"/>
    <property type="match status" value="1"/>
</dbReference>
<dbReference type="PANTHER" id="PTHR30024:SF47">
    <property type="entry name" value="TAURINE-BINDING PERIPLASMIC PROTEIN"/>
    <property type="match status" value="1"/>
</dbReference>
<gene>
    <name evidence="7" type="ORF">EDM21_15945</name>
</gene>
<protein>
    <submittedName>
        <fullName evidence="7">ABC transporter substrate-binding protein</fullName>
    </submittedName>
</protein>
<dbReference type="Gene3D" id="3.40.190.10">
    <property type="entry name" value="Periplasmic binding protein-like II"/>
    <property type="match status" value="2"/>
</dbReference>
<dbReference type="OrthoDB" id="9815602at2"/>
<proteinExistence type="inferred from homology"/>
<evidence type="ECO:0000256" key="5">
    <source>
        <dbReference type="SAM" id="Phobius"/>
    </source>
</evidence>
<organism evidence="7 8">
    <name type="scientific">Paenibacillus lutrae</name>
    <dbReference type="NCBI Taxonomy" id="2078573"/>
    <lineage>
        <taxon>Bacteria</taxon>
        <taxon>Bacillati</taxon>
        <taxon>Bacillota</taxon>
        <taxon>Bacilli</taxon>
        <taxon>Bacillales</taxon>
        <taxon>Paenibacillaceae</taxon>
        <taxon>Paenibacillus</taxon>
    </lineage>
</organism>
<evidence type="ECO:0000256" key="2">
    <source>
        <dbReference type="ARBA" id="ARBA00010742"/>
    </source>
</evidence>
<dbReference type="GO" id="GO:0042597">
    <property type="term" value="C:periplasmic space"/>
    <property type="evidence" value="ECO:0007669"/>
    <property type="project" value="UniProtKB-SubCell"/>
</dbReference>
<keyword evidence="5" id="KW-0472">Membrane</keyword>
<name>A0A7X3FK70_9BACL</name>
<evidence type="ECO:0000259" key="6">
    <source>
        <dbReference type="Pfam" id="PF09084"/>
    </source>
</evidence>
<dbReference type="PANTHER" id="PTHR30024">
    <property type="entry name" value="ALIPHATIC SULFONATES-BINDING PROTEIN-RELATED"/>
    <property type="match status" value="1"/>
</dbReference>
<accession>A0A7X3FK70</accession>
<keyword evidence="8" id="KW-1185">Reference proteome</keyword>
<keyword evidence="5" id="KW-0812">Transmembrane</keyword>
<comment type="subcellular location">
    <subcellularLocation>
        <location evidence="1">Periplasm</location>
    </subcellularLocation>
</comment>
<dbReference type="AlphaFoldDB" id="A0A7X3FK70"/>
<evidence type="ECO:0000256" key="4">
    <source>
        <dbReference type="SAM" id="MobiDB-lite"/>
    </source>
</evidence>
<dbReference type="Proteomes" id="UP000490800">
    <property type="component" value="Unassembled WGS sequence"/>
</dbReference>
<feature type="compositionally biased region" description="Polar residues" evidence="4">
    <location>
        <begin position="1"/>
        <end position="14"/>
    </location>
</feature>
<feature type="region of interest" description="Disordered" evidence="4">
    <location>
        <begin position="1"/>
        <end position="62"/>
    </location>
</feature>
<keyword evidence="5" id="KW-1133">Transmembrane helix</keyword>
<dbReference type="Pfam" id="PF09084">
    <property type="entry name" value="NMT1"/>
    <property type="match status" value="1"/>
</dbReference>
<comment type="caution">
    <text evidence="7">The sequence shown here is derived from an EMBL/GenBank/DDBJ whole genome shotgun (WGS) entry which is preliminary data.</text>
</comment>
<feature type="compositionally biased region" description="Basic and acidic residues" evidence="4">
    <location>
        <begin position="28"/>
        <end position="41"/>
    </location>
</feature>
<keyword evidence="3" id="KW-0732">Signal</keyword>
<feature type="transmembrane region" description="Helical" evidence="5">
    <location>
        <begin position="67"/>
        <end position="86"/>
    </location>
</feature>
<evidence type="ECO:0000313" key="7">
    <source>
        <dbReference type="EMBL" id="MVP00994.1"/>
    </source>
</evidence>
<dbReference type="EMBL" id="RHLK01000009">
    <property type="protein sequence ID" value="MVP00994.1"/>
    <property type="molecule type" value="Genomic_DNA"/>
</dbReference>
<comment type="similarity">
    <text evidence="2">Belongs to the bacterial solute-binding protein SsuA/TauA family.</text>
</comment>
<evidence type="ECO:0000256" key="1">
    <source>
        <dbReference type="ARBA" id="ARBA00004418"/>
    </source>
</evidence>
<evidence type="ECO:0000256" key="3">
    <source>
        <dbReference type="ARBA" id="ARBA00022729"/>
    </source>
</evidence>
<reference evidence="7 8" key="1">
    <citation type="journal article" date="2019" name="Microorganisms">
        <title>Paenibacillus lutrae sp. nov., A Chitinolytic Species Isolated from A River Otter in Castril Natural Park, Granada, Spain.</title>
        <authorList>
            <person name="Rodriguez M."/>
            <person name="Reina J.C."/>
            <person name="Bejar V."/>
            <person name="Llamas I."/>
        </authorList>
    </citation>
    <scope>NUCLEOTIDE SEQUENCE [LARGE SCALE GENOMIC DNA]</scope>
    <source>
        <strain evidence="7 8">N10</strain>
    </source>
</reference>
<sequence length="400" mass="43693">MRTYTGQHAEQTNHAGVGRQTEPISAKGRAEHSAERTDCADHAAPAANTGVAVQHNRRQRATDDRHWGRTLLALAMTVSLLAVLAGCGQAAADPEQGGAAKLKLRIADISTNSIFRVAKSKGIFEKHGIDAELVSFATPAEGVNSLFIKQVDVAFGADFPLLNAVSKGDYSIFASSGTATDLSASEWKLFVRKEIKSAAELKGKKLSFSRGTFIPYLWDVYLGQNGVKLSEVKLIGQGGFDEAYVALKKGEIDGAWVYGAVLNEKFAALAEAHELADMSQTPVRLGNGLIAPNELLKNNKAGFVAFVKALDEASAYVQANQEETADIMYKQVKQPKEATLKDLPKNPWRIGFTDKAYNGYKEQKKYMVENNIIEKDFDLNSKLNLDILREAFPDRVIELK</sequence>
<evidence type="ECO:0000313" key="8">
    <source>
        <dbReference type="Proteomes" id="UP000490800"/>
    </source>
</evidence>
<dbReference type="InterPro" id="IPR015168">
    <property type="entry name" value="SsuA/THI5"/>
</dbReference>